<evidence type="ECO:0000259" key="25">
    <source>
        <dbReference type="PROSITE" id="PS50113"/>
    </source>
</evidence>
<dbReference type="InterPro" id="IPR001638">
    <property type="entry name" value="Solute-binding_3/MltF_N"/>
</dbReference>
<dbReference type="PROSITE" id="PS50110">
    <property type="entry name" value="RESPONSE_REGULATORY"/>
    <property type="match status" value="1"/>
</dbReference>
<organism evidence="26 27">
    <name type="scientific">Azonexus fungiphilus</name>
    <dbReference type="NCBI Taxonomy" id="146940"/>
    <lineage>
        <taxon>Bacteria</taxon>
        <taxon>Pseudomonadati</taxon>
        <taxon>Pseudomonadota</taxon>
        <taxon>Betaproteobacteria</taxon>
        <taxon>Rhodocyclales</taxon>
        <taxon>Azonexaceae</taxon>
        <taxon>Azonexus</taxon>
    </lineage>
</organism>
<dbReference type="SMART" id="SM00388">
    <property type="entry name" value="HisKA"/>
    <property type="match status" value="1"/>
</dbReference>
<gene>
    <name evidence="26" type="ORF">DFR40_2335</name>
</gene>
<evidence type="ECO:0000256" key="17">
    <source>
        <dbReference type="ARBA" id="ARBA00070152"/>
    </source>
</evidence>
<dbReference type="PROSITE" id="PS50109">
    <property type="entry name" value="HIS_KIN"/>
    <property type="match status" value="1"/>
</dbReference>
<evidence type="ECO:0000259" key="24">
    <source>
        <dbReference type="PROSITE" id="PS50112"/>
    </source>
</evidence>
<feature type="transmembrane region" description="Helical" evidence="20">
    <location>
        <begin position="253"/>
        <end position="275"/>
    </location>
</feature>
<keyword evidence="27" id="KW-1185">Reference proteome</keyword>
<dbReference type="SUPFAM" id="SSF55874">
    <property type="entry name" value="ATPase domain of HSP90 chaperone/DNA topoisomerase II/histidine kinase"/>
    <property type="match status" value="1"/>
</dbReference>
<dbReference type="InterPro" id="IPR013656">
    <property type="entry name" value="PAS_4"/>
</dbReference>
<keyword evidence="5" id="KW-0997">Cell inner membrane</keyword>
<dbReference type="SUPFAM" id="SSF53850">
    <property type="entry name" value="Periplasmic binding protein-like II"/>
    <property type="match status" value="1"/>
</dbReference>
<feature type="domain" description="Response regulatory" evidence="23">
    <location>
        <begin position="829"/>
        <end position="946"/>
    </location>
</feature>
<keyword evidence="10" id="KW-0547">Nucleotide-binding</keyword>
<dbReference type="Pfam" id="PF00072">
    <property type="entry name" value="Response_reg"/>
    <property type="match status" value="1"/>
</dbReference>
<feature type="domain" description="PAC" evidence="25">
    <location>
        <begin position="494"/>
        <end position="546"/>
    </location>
</feature>
<evidence type="ECO:0000256" key="2">
    <source>
        <dbReference type="ARBA" id="ARBA00004429"/>
    </source>
</evidence>
<dbReference type="FunFam" id="3.30.565.10:FF:000010">
    <property type="entry name" value="Sensor histidine kinase RcsC"/>
    <property type="match status" value="1"/>
</dbReference>
<evidence type="ECO:0000256" key="3">
    <source>
        <dbReference type="ARBA" id="ARBA00012438"/>
    </source>
</evidence>
<keyword evidence="19" id="KW-0175">Coiled coil</keyword>
<dbReference type="EC" id="2.7.13.3" evidence="3"/>
<feature type="signal peptide" evidence="21">
    <location>
        <begin position="1"/>
        <end position="23"/>
    </location>
</feature>
<comment type="catalytic activity">
    <reaction evidence="1">
        <text>ATP + protein L-histidine = ADP + protein N-phospho-L-histidine.</text>
        <dbReference type="EC" id="2.7.13.3"/>
    </reaction>
</comment>
<keyword evidence="14" id="KW-0902">Two-component regulatory system</keyword>
<evidence type="ECO:0000256" key="11">
    <source>
        <dbReference type="ARBA" id="ARBA00022777"/>
    </source>
</evidence>
<keyword evidence="12" id="KW-0067">ATP-binding</keyword>
<dbReference type="SMART" id="SM00086">
    <property type="entry name" value="PAC"/>
    <property type="match status" value="2"/>
</dbReference>
<dbReference type="InterPro" id="IPR036890">
    <property type="entry name" value="HATPase_C_sf"/>
</dbReference>
<keyword evidence="6 18" id="KW-0597">Phosphoprotein</keyword>
<dbReference type="InterPro" id="IPR000700">
    <property type="entry name" value="PAS-assoc_C"/>
</dbReference>
<dbReference type="GO" id="GO:0005524">
    <property type="term" value="F:ATP binding"/>
    <property type="evidence" value="ECO:0007669"/>
    <property type="project" value="UniProtKB-KW"/>
</dbReference>
<evidence type="ECO:0000256" key="7">
    <source>
        <dbReference type="ARBA" id="ARBA00022679"/>
    </source>
</evidence>
<evidence type="ECO:0000256" key="19">
    <source>
        <dbReference type="SAM" id="Coils"/>
    </source>
</evidence>
<evidence type="ECO:0000256" key="10">
    <source>
        <dbReference type="ARBA" id="ARBA00022741"/>
    </source>
</evidence>
<dbReference type="Gene3D" id="3.30.450.20">
    <property type="entry name" value="PAS domain"/>
    <property type="match status" value="2"/>
</dbReference>
<evidence type="ECO:0000313" key="27">
    <source>
        <dbReference type="Proteomes" id="UP000270626"/>
    </source>
</evidence>
<dbReference type="PANTHER" id="PTHR45339:SF5">
    <property type="entry name" value="HISTIDINE KINASE"/>
    <property type="match status" value="1"/>
</dbReference>
<dbReference type="Proteomes" id="UP000270626">
    <property type="component" value="Unassembled WGS sequence"/>
</dbReference>
<dbReference type="InterPro" id="IPR001610">
    <property type="entry name" value="PAC"/>
</dbReference>
<evidence type="ECO:0000256" key="21">
    <source>
        <dbReference type="SAM" id="SignalP"/>
    </source>
</evidence>
<dbReference type="NCBIfam" id="TIGR00229">
    <property type="entry name" value="sensory_box"/>
    <property type="match status" value="2"/>
</dbReference>
<dbReference type="CDD" id="cd16922">
    <property type="entry name" value="HATPase_EvgS-ArcB-TorS-like"/>
    <property type="match status" value="1"/>
</dbReference>
<dbReference type="PRINTS" id="PR00344">
    <property type="entry name" value="BCTRLSENSOR"/>
</dbReference>
<evidence type="ECO:0000256" key="13">
    <source>
        <dbReference type="ARBA" id="ARBA00022989"/>
    </source>
</evidence>
<evidence type="ECO:0000256" key="12">
    <source>
        <dbReference type="ARBA" id="ARBA00022840"/>
    </source>
</evidence>
<dbReference type="FunFam" id="1.10.287.130:FF:000004">
    <property type="entry name" value="Ethylene receptor 1"/>
    <property type="match status" value="1"/>
</dbReference>
<dbReference type="InterPro" id="IPR013655">
    <property type="entry name" value="PAS_fold_3"/>
</dbReference>
<keyword evidence="11" id="KW-0418">Kinase</keyword>
<keyword evidence="8 20" id="KW-0812">Transmembrane</keyword>
<dbReference type="SMART" id="SM00387">
    <property type="entry name" value="HATPase_c"/>
    <property type="match status" value="1"/>
</dbReference>
<dbReference type="Gene3D" id="3.40.50.2300">
    <property type="match status" value="1"/>
</dbReference>
<sequence length="953" mass="105309">MKRARLLLVAAWLCGGLAGPVLAAPERVRVVSDDNFPPYLFLNADGQPEGYLVDLWQLWERKTGIRVELTATAWSEAQAMLQRGDADVIEAIYRTPAREPNYEFSAAYATQRSFIYAHNSISGVSSPSTLKGFQIGVEAGDACSEMLQGKGIATLQRYRDYSQMIQAAIDQEIKLFCLDEAPANYYLYRFAVQDQFKQAFELYRGELHRAVRKGNGELLAVVERGMAGISEAEREALREKWMGNPLSQTLAPFVRHAGIALAVLLVLGGVLALWVRTLRRLVRQRTGELEMQRAQLATLFASIPDLVWLKDAGGVFLTCNPRFQRLYGASEAEIVGRTDYDFVDKELADSFRRNDQRAMEAGRPTMNEEWITFADGGERILVETVKTPMCDREGRLIGVLGIARDITRRREIENALRASEEKLRMAQLSAALGVWESDLKSGRITWSPEVEAMYGMAPGSFDGRQATWLARVHPDDRQTLLQAMAHHLGAPQPFDLEFRVLRNDGEIRWVAARGQVHVDDKGQAQRIVGVNFDITEKRRIAEELRRYREQLEALVDERTRQLAQARDAAEAANRAKSAFLANMSHEIRTPMNAIIGMSHVLRARLDAPDLLDKLDKISGSADHLLGIINDLLDFSKIEAGKLHLESRELDPRCIMDNILSMLSAQASAKGLRLLGSVDELPPGLRGDAGRLVQAFLNLAGNAVKFTERGQVVLRITREADDAQAVTLRFSVEDTGIGIAPEIVGRLFSPFEQADETTARRFGGTGLGLAITRRLANLMGGDAGVESTPGQGSRFWFSARLERGAPALVTRPAGGQRADQQLRDTFLGTHVLVVEDDPINQEVAVELLESVGLVVDVAGDGQAAVERVAAADMPYALILMDLQMPRLGGLEATERLRALPGFATPVIAMTANAFSEDQARCLAAGMVDFIAKPVDPVLLYETLLNWLRKGRSIG</sequence>
<dbReference type="CDD" id="cd13706">
    <property type="entry name" value="PBP2_HisK_like_1"/>
    <property type="match status" value="1"/>
</dbReference>
<keyword evidence="21" id="KW-0732">Signal</keyword>
<keyword evidence="13 20" id="KW-1133">Transmembrane helix</keyword>
<dbReference type="FunFam" id="2.10.70.100:FF:000001">
    <property type="entry name" value="Sensory transduction histidine kinase"/>
    <property type="match status" value="1"/>
</dbReference>
<proteinExistence type="predicted"/>
<dbReference type="GO" id="GO:0005886">
    <property type="term" value="C:plasma membrane"/>
    <property type="evidence" value="ECO:0007669"/>
    <property type="project" value="UniProtKB-SubCell"/>
</dbReference>
<dbReference type="GO" id="GO:0000155">
    <property type="term" value="F:phosphorelay sensor kinase activity"/>
    <property type="evidence" value="ECO:0007669"/>
    <property type="project" value="InterPro"/>
</dbReference>
<evidence type="ECO:0000256" key="6">
    <source>
        <dbReference type="ARBA" id="ARBA00022553"/>
    </source>
</evidence>
<evidence type="ECO:0000256" key="4">
    <source>
        <dbReference type="ARBA" id="ARBA00022475"/>
    </source>
</evidence>
<dbReference type="InterPro" id="IPR003661">
    <property type="entry name" value="HisK_dim/P_dom"/>
</dbReference>
<evidence type="ECO:0000259" key="22">
    <source>
        <dbReference type="PROSITE" id="PS50109"/>
    </source>
</evidence>
<feature type="domain" description="PAC" evidence="25">
    <location>
        <begin position="366"/>
        <end position="418"/>
    </location>
</feature>
<dbReference type="CDD" id="cd00082">
    <property type="entry name" value="HisKA"/>
    <property type="match status" value="1"/>
</dbReference>
<feature type="domain" description="Histidine kinase" evidence="22">
    <location>
        <begin position="582"/>
        <end position="802"/>
    </location>
</feature>
<dbReference type="InterPro" id="IPR035965">
    <property type="entry name" value="PAS-like_dom_sf"/>
</dbReference>
<evidence type="ECO:0000256" key="14">
    <source>
        <dbReference type="ARBA" id="ARBA00023012"/>
    </source>
</evidence>
<dbReference type="PANTHER" id="PTHR45339">
    <property type="entry name" value="HYBRID SIGNAL TRANSDUCTION HISTIDINE KINASE J"/>
    <property type="match status" value="1"/>
</dbReference>
<dbReference type="InterPro" id="IPR036097">
    <property type="entry name" value="HisK_dim/P_sf"/>
</dbReference>
<feature type="chain" id="PRO_5019725709" description="Virulence sensor protein BvgS" evidence="21">
    <location>
        <begin position="24"/>
        <end position="953"/>
    </location>
</feature>
<dbReference type="SUPFAM" id="SSF55785">
    <property type="entry name" value="PYP-like sensor domain (PAS domain)"/>
    <property type="match status" value="2"/>
</dbReference>
<dbReference type="PROSITE" id="PS50113">
    <property type="entry name" value="PAC"/>
    <property type="match status" value="2"/>
</dbReference>
<dbReference type="Pfam" id="PF00512">
    <property type="entry name" value="HisKA"/>
    <property type="match status" value="1"/>
</dbReference>
<evidence type="ECO:0000256" key="16">
    <source>
        <dbReference type="ARBA" id="ARBA00058004"/>
    </source>
</evidence>
<dbReference type="InterPro" id="IPR000014">
    <property type="entry name" value="PAS"/>
</dbReference>
<evidence type="ECO:0000256" key="18">
    <source>
        <dbReference type="PROSITE-ProRule" id="PRU00169"/>
    </source>
</evidence>
<dbReference type="SUPFAM" id="SSF52172">
    <property type="entry name" value="CheY-like"/>
    <property type="match status" value="1"/>
</dbReference>
<reference evidence="26 27" key="1">
    <citation type="submission" date="2018-10" db="EMBL/GenBank/DDBJ databases">
        <title>Genomic Encyclopedia of Type Strains, Phase IV (KMG-IV): sequencing the most valuable type-strain genomes for metagenomic binning, comparative biology and taxonomic classification.</title>
        <authorList>
            <person name="Goeker M."/>
        </authorList>
    </citation>
    <scope>NUCLEOTIDE SEQUENCE [LARGE SCALE GENOMIC DNA]</scope>
    <source>
        <strain evidence="26 27">DSM 23841</strain>
    </source>
</reference>
<evidence type="ECO:0000256" key="8">
    <source>
        <dbReference type="ARBA" id="ARBA00022692"/>
    </source>
</evidence>
<dbReference type="InterPro" id="IPR005467">
    <property type="entry name" value="His_kinase_dom"/>
</dbReference>
<dbReference type="Gene3D" id="3.40.190.10">
    <property type="entry name" value="Periplasmic binding protein-like II"/>
    <property type="match status" value="2"/>
</dbReference>
<dbReference type="Gene3D" id="2.10.70.100">
    <property type="match status" value="1"/>
</dbReference>
<evidence type="ECO:0000256" key="1">
    <source>
        <dbReference type="ARBA" id="ARBA00000085"/>
    </source>
</evidence>
<evidence type="ECO:0000256" key="9">
    <source>
        <dbReference type="ARBA" id="ARBA00022737"/>
    </source>
</evidence>
<dbReference type="OrthoDB" id="8570858at2"/>
<feature type="modified residue" description="4-aspartylphosphate" evidence="18">
    <location>
        <position position="880"/>
    </location>
</feature>
<dbReference type="SMART" id="SM00448">
    <property type="entry name" value="REC"/>
    <property type="match status" value="1"/>
</dbReference>
<comment type="subcellular location">
    <subcellularLocation>
        <location evidence="2">Cell inner membrane</location>
        <topology evidence="2">Multi-pass membrane protein</topology>
    </subcellularLocation>
</comment>
<dbReference type="InterPro" id="IPR001789">
    <property type="entry name" value="Sig_transdc_resp-reg_receiver"/>
</dbReference>
<feature type="domain" description="PAS" evidence="24">
    <location>
        <begin position="419"/>
        <end position="491"/>
    </location>
</feature>
<dbReference type="Pfam" id="PF02518">
    <property type="entry name" value="HATPase_c"/>
    <property type="match status" value="1"/>
</dbReference>
<dbReference type="CDD" id="cd00130">
    <property type="entry name" value="PAS"/>
    <property type="match status" value="2"/>
</dbReference>
<dbReference type="Pfam" id="PF08447">
    <property type="entry name" value="PAS_3"/>
    <property type="match status" value="1"/>
</dbReference>
<name>A0A495VRN2_9RHOO</name>
<dbReference type="AlphaFoldDB" id="A0A495VRN2"/>
<evidence type="ECO:0000259" key="23">
    <source>
        <dbReference type="PROSITE" id="PS50110"/>
    </source>
</evidence>
<comment type="caution">
    <text evidence="26">The sequence shown here is derived from an EMBL/GenBank/DDBJ whole genome shotgun (WGS) entry which is preliminary data.</text>
</comment>
<feature type="domain" description="PAS" evidence="24">
    <location>
        <begin position="292"/>
        <end position="362"/>
    </location>
</feature>
<keyword evidence="15 20" id="KW-0472">Membrane</keyword>
<dbReference type="RefSeq" id="WP_121458654.1">
    <property type="nucleotide sequence ID" value="NZ_RBXP01000016.1"/>
</dbReference>
<dbReference type="Gene3D" id="1.10.287.130">
    <property type="match status" value="1"/>
</dbReference>
<dbReference type="SMART" id="SM00091">
    <property type="entry name" value="PAS"/>
    <property type="match status" value="2"/>
</dbReference>
<evidence type="ECO:0000256" key="15">
    <source>
        <dbReference type="ARBA" id="ARBA00023136"/>
    </source>
</evidence>
<dbReference type="Gene3D" id="3.30.565.10">
    <property type="entry name" value="Histidine kinase-like ATPase, C-terminal domain"/>
    <property type="match status" value="1"/>
</dbReference>
<evidence type="ECO:0000313" key="26">
    <source>
        <dbReference type="EMBL" id="RKT51123.1"/>
    </source>
</evidence>
<dbReference type="SMART" id="SM00062">
    <property type="entry name" value="PBPb"/>
    <property type="match status" value="1"/>
</dbReference>
<keyword evidence="9" id="KW-0677">Repeat</keyword>
<dbReference type="CDD" id="cd17546">
    <property type="entry name" value="REC_hyHK_CKI1_RcsC-like"/>
    <property type="match status" value="1"/>
</dbReference>
<dbReference type="SUPFAM" id="SSF47384">
    <property type="entry name" value="Homodimeric domain of signal transducing histidine kinase"/>
    <property type="match status" value="1"/>
</dbReference>
<accession>A0A495VRN2</accession>
<dbReference type="PROSITE" id="PS50112">
    <property type="entry name" value="PAS"/>
    <property type="match status" value="2"/>
</dbReference>
<dbReference type="InterPro" id="IPR004358">
    <property type="entry name" value="Sig_transdc_His_kin-like_C"/>
</dbReference>
<protein>
    <recommendedName>
        <fullName evidence="17">Virulence sensor protein BvgS</fullName>
        <ecNumber evidence="3">2.7.13.3</ecNumber>
    </recommendedName>
</protein>
<comment type="function">
    <text evidence="16">Member of the two-component regulatory system BvgS/BvgA. Phosphorylates BvgA via a four-step phosphorelay in response to environmental signals.</text>
</comment>
<dbReference type="InterPro" id="IPR011006">
    <property type="entry name" value="CheY-like_superfamily"/>
</dbReference>
<evidence type="ECO:0000256" key="5">
    <source>
        <dbReference type="ARBA" id="ARBA00022519"/>
    </source>
</evidence>
<evidence type="ECO:0000256" key="20">
    <source>
        <dbReference type="SAM" id="Phobius"/>
    </source>
</evidence>
<keyword evidence="7" id="KW-0808">Transferase</keyword>
<dbReference type="InterPro" id="IPR003594">
    <property type="entry name" value="HATPase_dom"/>
</dbReference>
<dbReference type="EMBL" id="RBXP01000016">
    <property type="protein sequence ID" value="RKT51123.1"/>
    <property type="molecule type" value="Genomic_DNA"/>
</dbReference>
<keyword evidence="4" id="KW-1003">Cell membrane</keyword>
<dbReference type="Pfam" id="PF08448">
    <property type="entry name" value="PAS_4"/>
    <property type="match status" value="1"/>
</dbReference>
<dbReference type="Pfam" id="PF00497">
    <property type="entry name" value="SBP_bac_3"/>
    <property type="match status" value="1"/>
</dbReference>
<feature type="coiled-coil region" evidence="19">
    <location>
        <begin position="534"/>
        <end position="575"/>
    </location>
</feature>